<accession>A0A0P1BEP1</accession>
<reference evidence="3 4" key="1">
    <citation type="submission" date="2014-09" db="EMBL/GenBank/DDBJ databases">
        <authorList>
            <person name="Magalhaes I.L.F."/>
            <person name="Oliveira U."/>
            <person name="Santos F.R."/>
            <person name="Vidigal T.H.D.A."/>
            <person name="Brescovit A.D."/>
            <person name="Santos A.J."/>
        </authorList>
    </citation>
    <scope>NUCLEOTIDE SEQUENCE [LARGE SCALE GENOMIC DNA]</scope>
</reference>
<sequence length="80" mass="9449">MRESRLNKRDTSARLRMMHRSPEATGWPPSCHLSRMGDRRRERTLAVHATAVYLFYVGAFRAAISIRSARLLIERHDIWR</sequence>
<proteinExistence type="predicted"/>
<feature type="compositionally biased region" description="Basic and acidic residues" evidence="1">
    <location>
        <begin position="1"/>
        <end position="13"/>
    </location>
</feature>
<feature type="transmembrane region" description="Helical" evidence="2">
    <location>
        <begin position="45"/>
        <end position="64"/>
    </location>
</feature>
<evidence type="ECO:0000256" key="1">
    <source>
        <dbReference type="SAM" id="MobiDB-lite"/>
    </source>
</evidence>
<dbReference type="Proteomes" id="UP000054845">
    <property type="component" value="Unassembled WGS sequence"/>
</dbReference>
<dbReference type="EMBL" id="CCYA01000240">
    <property type="protein sequence ID" value="CEH14328.1"/>
    <property type="molecule type" value="Genomic_DNA"/>
</dbReference>
<keyword evidence="2" id="KW-0472">Membrane</keyword>
<keyword evidence="2" id="KW-1133">Transmembrane helix</keyword>
<evidence type="ECO:0000313" key="3">
    <source>
        <dbReference type="EMBL" id="CEH14328.1"/>
    </source>
</evidence>
<keyword evidence="4" id="KW-1185">Reference proteome</keyword>
<organism evidence="3 4">
    <name type="scientific">Ceraceosorus bombacis</name>
    <dbReference type="NCBI Taxonomy" id="401625"/>
    <lineage>
        <taxon>Eukaryota</taxon>
        <taxon>Fungi</taxon>
        <taxon>Dikarya</taxon>
        <taxon>Basidiomycota</taxon>
        <taxon>Ustilaginomycotina</taxon>
        <taxon>Exobasidiomycetes</taxon>
        <taxon>Ceraceosorales</taxon>
        <taxon>Ceraceosoraceae</taxon>
        <taxon>Ceraceosorus</taxon>
    </lineage>
</organism>
<dbReference type="AlphaFoldDB" id="A0A0P1BEP1"/>
<name>A0A0P1BEP1_9BASI</name>
<feature type="region of interest" description="Disordered" evidence="1">
    <location>
        <begin position="1"/>
        <end position="32"/>
    </location>
</feature>
<keyword evidence="2" id="KW-0812">Transmembrane</keyword>
<evidence type="ECO:0000256" key="2">
    <source>
        <dbReference type="SAM" id="Phobius"/>
    </source>
</evidence>
<evidence type="ECO:0000313" key="4">
    <source>
        <dbReference type="Proteomes" id="UP000054845"/>
    </source>
</evidence>
<protein>
    <submittedName>
        <fullName evidence="3">Uncharacterized protein</fullName>
    </submittedName>
</protein>